<evidence type="ECO:0000256" key="1">
    <source>
        <dbReference type="ARBA" id="ARBA00004651"/>
    </source>
</evidence>
<comment type="similarity">
    <text evidence="2">Belongs to the UPF0053 family.</text>
</comment>
<evidence type="ECO:0000256" key="9">
    <source>
        <dbReference type="PROSITE-ProRule" id="PRU00703"/>
    </source>
</evidence>
<protein>
    <submittedName>
        <fullName evidence="15">Hemolysin, contains CBS domains</fullName>
    </submittedName>
</protein>
<evidence type="ECO:0000259" key="14">
    <source>
        <dbReference type="PROSITE" id="PS51846"/>
    </source>
</evidence>
<dbReference type="InterPro" id="IPR000644">
    <property type="entry name" value="CBS_dom"/>
</dbReference>
<feature type="transmembrane region" description="Helical" evidence="12">
    <location>
        <begin position="6"/>
        <end position="25"/>
    </location>
</feature>
<feature type="region of interest" description="Disordered" evidence="11">
    <location>
        <begin position="447"/>
        <end position="471"/>
    </location>
</feature>
<dbReference type="InterPro" id="IPR051676">
    <property type="entry name" value="UPF0053_domain"/>
</dbReference>
<dbReference type="Proteomes" id="UP000198520">
    <property type="component" value="Unassembled WGS sequence"/>
</dbReference>
<dbReference type="InterPro" id="IPR002550">
    <property type="entry name" value="CNNM"/>
</dbReference>
<dbReference type="PROSITE" id="PS51846">
    <property type="entry name" value="CNNM"/>
    <property type="match status" value="1"/>
</dbReference>
<feature type="domain" description="CNNM transmembrane" evidence="14">
    <location>
        <begin position="2"/>
        <end position="205"/>
    </location>
</feature>
<feature type="transmembrane region" description="Helical" evidence="12">
    <location>
        <begin position="61"/>
        <end position="81"/>
    </location>
</feature>
<dbReference type="OrthoDB" id="110231at2"/>
<evidence type="ECO:0000256" key="3">
    <source>
        <dbReference type="ARBA" id="ARBA00022475"/>
    </source>
</evidence>
<feature type="domain" description="CBS" evidence="13">
    <location>
        <begin position="224"/>
        <end position="281"/>
    </location>
</feature>
<dbReference type="EMBL" id="FONZ01000002">
    <property type="protein sequence ID" value="SFF04979.1"/>
    <property type="molecule type" value="Genomic_DNA"/>
</dbReference>
<dbReference type="Pfam" id="PF03471">
    <property type="entry name" value="CorC_HlyC"/>
    <property type="match status" value="1"/>
</dbReference>
<dbReference type="SUPFAM" id="SSF56176">
    <property type="entry name" value="FAD-binding/transporter-associated domain-like"/>
    <property type="match status" value="1"/>
</dbReference>
<dbReference type="SMART" id="SM01091">
    <property type="entry name" value="CorC_HlyC"/>
    <property type="match status" value="1"/>
</dbReference>
<dbReference type="AlphaFoldDB" id="A0A1I2FJE5"/>
<dbReference type="InterPro" id="IPR036318">
    <property type="entry name" value="FAD-bd_PCMH-like_sf"/>
</dbReference>
<evidence type="ECO:0000256" key="10">
    <source>
        <dbReference type="PROSITE-ProRule" id="PRU01193"/>
    </source>
</evidence>
<reference evidence="16" key="1">
    <citation type="submission" date="2016-10" db="EMBL/GenBank/DDBJ databases">
        <authorList>
            <person name="Varghese N."/>
            <person name="Submissions S."/>
        </authorList>
    </citation>
    <scope>NUCLEOTIDE SEQUENCE [LARGE SCALE GENOMIC DNA]</scope>
    <source>
        <strain evidence="16">DSM 19083</strain>
    </source>
</reference>
<evidence type="ECO:0000256" key="8">
    <source>
        <dbReference type="ARBA" id="ARBA00023136"/>
    </source>
</evidence>
<evidence type="ECO:0000256" key="11">
    <source>
        <dbReference type="SAM" id="MobiDB-lite"/>
    </source>
</evidence>
<keyword evidence="5" id="KW-0677">Repeat</keyword>
<accession>A0A1I2FJE5</accession>
<gene>
    <name evidence="15" type="ORF">SAMN04488035_1337</name>
</gene>
<evidence type="ECO:0000256" key="12">
    <source>
        <dbReference type="SAM" id="Phobius"/>
    </source>
</evidence>
<evidence type="ECO:0000313" key="16">
    <source>
        <dbReference type="Proteomes" id="UP000198520"/>
    </source>
</evidence>
<evidence type="ECO:0000313" key="15">
    <source>
        <dbReference type="EMBL" id="SFF04979.1"/>
    </source>
</evidence>
<keyword evidence="7 9" id="KW-0129">CBS domain</keyword>
<dbReference type="RefSeq" id="WP_093376395.1">
    <property type="nucleotide sequence ID" value="NZ_BNAN01000002.1"/>
</dbReference>
<dbReference type="PANTHER" id="PTHR43099:SF6">
    <property type="entry name" value="UPF0053 PROTEIN RV1842C"/>
    <property type="match status" value="1"/>
</dbReference>
<feature type="compositionally biased region" description="Low complexity" evidence="11">
    <location>
        <begin position="451"/>
        <end position="465"/>
    </location>
</feature>
<feature type="transmembrane region" description="Helical" evidence="12">
    <location>
        <begin position="101"/>
        <end position="126"/>
    </location>
</feature>
<dbReference type="PANTHER" id="PTHR43099">
    <property type="entry name" value="UPF0053 PROTEIN YRKA"/>
    <property type="match status" value="1"/>
</dbReference>
<keyword evidence="6 10" id="KW-1133">Transmembrane helix</keyword>
<sequence>MWVLTLLLGIVVIGLITALTGYFVAQEFAYMAVDRSRLGARAASGDPGAGRALAVTKRTSFMLSGAQLGITVTGLLVGYVAEPLVGESLGTALGGVGVPQSVGVAVGTVLALVFSTFVQMLFGELFPKNLAIARPEPVALWLARSTTIYLAVFGWLITVFDHASNLLLKALRIEPVHDVEHSATARDLEHIVADSRESGDLPDELSVLLDRILDFPHQDAEHAMIPRARVDVVRDDDTLAYVRETMATGHSRYPVLTDDDQVLGVVHLEDILTSALPGTSVTTQFLRPALVVPTTMALPDALRELTTSRNRLACVIDEYGGFAGVLTLEDLAEELVGEITDEHDPETPTVPPRDDDGIWVMAGDVHIDEVERAIDHDLPRDEYETIAGLVIDTYGAFPAVGARVRVELPLDPADLARAEEPVITWAVIEVLEVDRHVPSLVRLTLTEDADGGAPDDAADAPTHTTPTEEDR</sequence>
<evidence type="ECO:0000259" key="13">
    <source>
        <dbReference type="PROSITE" id="PS51371"/>
    </source>
</evidence>
<dbReference type="SMART" id="SM00116">
    <property type="entry name" value="CBS"/>
    <property type="match status" value="2"/>
</dbReference>
<dbReference type="Gene3D" id="3.30.465.10">
    <property type="match status" value="1"/>
</dbReference>
<evidence type="ECO:0000256" key="7">
    <source>
        <dbReference type="ARBA" id="ARBA00023122"/>
    </source>
</evidence>
<proteinExistence type="inferred from homology"/>
<organism evidence="15 16">
    <name type="scientific">Flavimobilis marinus</name>
    <dbReference type="NCBI Taxonomy" id="285351"/>
    <lineage>
        <taxon>Bacteria</taxon>
        <taxon>Bacillati</taxon>
        <taxon>Actinomycetota</taxon>
        <taxon>Actinomycetes</taxon>
        <taxon>Micrococcales</taxon>
        <taxon>Jonesiaceae</taxon>
        <taxon>Flavimobilis</taxon>
    </lineage>
</organism>
<dbReference type="PROSITE" id="PS51371">
    <property type="entry name" value="CBS"/>
    <property type="match status" value="2"/>
</dbReference>
<feature type="transmembrane region" description="Helical" evidence="12">
    <location>
        <begin position="138"/>
        <end position="160"/>
    </location>
</feature>
<dbReference type="InterPro" id="IPR044751">
    <property type="entry name" value="Ion_transp-like_CBS"/>
</dbReference>
<keyword evidence="8 10" id="KW-0472">Membrane</keyword>
<dbReference type="InterPro" id="IPR005170">
    <property type="entry name" value="Transptr-assoc_dom"/>
</dbReference>
<dbReference type="STRING" id="285351.SAMN04488035_1337"/>
<dbReference type="GO" id="GO:0005886">
    <property type="term" value="C:plasma membrane"/>
    <property type="evidence" value="ECO:0007669"/>
    <property type="project" value="UniProtKB-SubCell"/>
</dbReference>
<keyword evidence="16" id="KW-1185">Reference proteome</keyword>
<dbReference type="Pfam" id="PF01595">
    <property type="entry name" value="CNNM"/>
    <property type="match status" value="1"/>
</dbReference>
<dbReference type="GO" id="GO:0050660">
    <property type="term" value="F:flavin adenine dinucleotide binding"/>
    <property type="evidence" value="ECO:0007669"/>
    <property type="project" value="InterPro"/>
</dbReference>
<evidence type="ECO:0000256" key="2">
    <source>
        <dbReference type="ARBA" id="ARBA00006337"/>
    </source>
</evidence>
<dbReference type="CDD" id="cd04590">
    <property type="entry name" value="CBS_pair_CorC_HlyC_assoc"/>
    <property type="match status" value="1"/>
</dbReference>
<keyword evidence="3" id="KW-1003">Cell membrane</keyword>
<dbReference type="InterPro" id="IPR016169">
    <property type="entry name" value="FAD-bd_PCMH_sub2"/>
</dbReference>
<dbReference type="InterPro" id="IPR046342">
    <property type="entry name" value="CBS_dom_sf"/>
</dbReference>
<comment type="subcellular location">
    <subcellularLocation>
        <location evidence="1">Cell membrane</location>
        <topology evidence="1">Multi-pass membrane protein</topology>
    </subcellularLocation>
</comment>
<dbReference type="SUPFAM" id="SSF54631">
    <property type="entry name" value="CBS-domain pair"/>
    <property type="match status" value="1"/>
</dbReference>
<keyword evidence="4 10" id="KW-0812">Transmembrane</keyword>
<dbReference type="Pfam" id="PF00571">
    <property type="entry name" value="CBS"/>
    <property type="match status" value="2"/>
</dbReference>
<feature type="domain" description="CBS" evidence="13">
    <location>
        <begin position="285"/>
        <end position="342"/>
    </location>
</feature>
<dbReference type="Gene3D" id="3.10.580.10">
    <property type="entry name" value="CBS-domain"/>
    <property type="match status" value="1"/>
</dbReference>
<name>A0A1I2FJE5_9MICO</name>
<evidence type="ECO:0000256" key="5">
    <source>
        <dbReference type="ARBA" id="ARBA00022737"/>
    </source>
</evidence>
<evidence type="ECO:0000256" key="6">
    <source>
        <dbReference type="ARBA" id="ARBA00022989"/>
    </source>
</evidence>
<evidence type="ECO:0000256" key="4">
    <source>
        <dbReference type="ARBA" id="ARBA00022692"/>
    </source>
</evidence>